<evidence type="ECO:0000256" key="1">
    <source>
        <dbReference type="ARBA" id="ARBA00006853"/>
    </source>
</evidence>
<dbReference type="Pfam" id="PF23579">
    <property type="entry name" value="ARM_TBCD"/>
    <property type="match status" value="1"/>
</dbReference>
<accession>A0A5E4MSB2</accession>
<comment type="similarity">
    <text evidence="1">Belongs to the TBCD family.</text>
</comment>
<protein>
    <recommendedName>
        <fullName evidence="2">Tubulin-specific chaperone D</fullName>
    </recommendedName>
</protein>
<dbReference type="InterPro" id="IPR016024">
    <property type="entry name" value="ARM-type_fold"/>
</dbReference>
<dbReference type="GO" id="GO:0048487">
    <property type="term" value="F:beta-tubulin binding"/>
    <property type="evidence" value="ECO:0007669"/>
    <property type="project" value="InterPro"/>
</dbReference>
<dbReference type="GO" id="GO:0007021">
    <property type="term" value="P:tubulin complex assembly"/>
    <property type="evidence" value="ECO:0007669"/>
    <property type="project" value="InterPro"/>
</dbReference>
<evidence type="ECO:0000313" key="7">
    <source>
        <dbReference type="Proteomes" id="UP000325440"/>
    </source>
</evidence>
<organism evidence="6 7">
    <name type="scientific">Cinara cedri</name>
    <dbReference type="NCBI Taxonomy" id="506608"/>
    <lineage>
        <taxon>Eukaryota</taxon>
        <taxon>Metazoa</taxon>
        <taxon>Ecdysozoa</taxon>
        <taxon>Arthropoda</taxon>
        <taxon>Hexapoda</taxon>
        <taxon>Insecta</taxon>
        <taxon>Pterygota</taxon>
        <taxon>Neoptera</taxon>
        <taxon>Paraneoptera</taxon>
        <taxon>Hemiptera</taxon>
        <taxon>Sternorrhyncha</taxon>
        <taxon>Aphidomorpha</taxon>
        <taxon>Aphidoidea</taxon>
        <taxon>Aphididae</taxon>
        <taxon>Lachninae</taxon>
        <taxon>Cinara</taxon>
    </lineage>
</organism>
<evidence type="ECO:0000256" key="3">
    <source>
        <dbReference type="ARBA" id="ARBA00023186"/>
    </source>
</evidence>
<dbReference type="AlphaFoldDB" id="A0A5E4MSB2"/>
<dbReference type="Proteomes" id="UP000325440">
    <property type="component" value="Unassembled WGS sequence"/>
</dbReference>
<reference evidence="6 7" key="1">
    <citation type="submission" date="2019-08" db="EMBL/GenBank/DDBJ databases">
        <authorList>
            <person name="Alioto T."/>
            <person name="Alioto T."/>
            <person name="Gomez Garrido J."/>
        </authorList>
    </citation>
    <scope>NUCLEOTIDE SEQUENCE [LARGE SCALE GENOMIC DNA]</scope>
</reference>
<dbReference type="GO" id="GO:0034333">
    <property type="term" value="P:adherens junction assembly"/>
    <property type="evidence" value="ECO:0007669"/>
    <property type="project" value="TreeGrafter"/>
</dbReference>
<dbReference type="GO" id="GO:0005096">
    <property type="term" value="F:GTPase activator activity"/>
    <property type="evidence" value="ECO:0007669"/>
    <property type="project" value="InterPro"/>
</dbReference>
<gene>
    <name evidence="6" type="ORF">CINCED_3A004844</name>
</gene>
<dbReference type="GO" id="GO:0016328">
    <property type="term" value="C:lateral plasma membrane"/>
    <property type="evidence" value="ECO:0007669"/>
    <property type="project" value="TreeGrafter"/>
</dbReference>
<dbReference type="GO" id="GO:0070830">
    <property type="term" value="P:bicellular tight junction assembly"/>
    <property type="evidence" value="ECO:0007669"/>
    <property type="project" value="TreeGrafter"/>
</dbReference>
<keyword evidence="3" id="KW-0143">Chaperone</keyword>
<dbReference type="InterPro" id="IPR033162">
    <property type="entry name" value="TBCD"/>
</dbReference>
<dbReference type="OrthoDB" id="10253476at2759"/>
<dbReference type="SUPFAM" id="SSF48371">
    <property type="entry name" value="ARM repeat"/>
    <property type="match status" value="1"/>
</dbReference>
<dbReference type="EMBL" id="CABPRJ010000974">
    <property type="protein sequence ID" value="VVC33783.1"/>
    <property type="molecule type" value="Genomic_DNA"/>
</dbReference>
<dbReference type="Pfam" id="PF25767">
    <property type="entry name" value="ARM_TBCD_2nd"/>
    <property type="match status" value="1"/>
</dbReference>
<dbReference type="Pfam" id="PF12612">
    <property type="entry name" value="TFCD_C"/>
    <property type="match status" value="1"/>
</dbReference>
<evidence type="ECO:0000259" key="5">
    <source>
        <dbReference type="Pfam" id="PF25767"/>
    </source>
</evidence>
<dbReference type="PANTHER" id="PTHR12658:SF0">
    <property type="entry name" value="TUBULIN-SPECIFIC CHAPERONE D"/>
    <property type="match status" value="1"/>
</dbReference>
<dbReference type="InterPro" id="IPR058033">
    <property type="entry name" value="ARM_TBCD_2nd"/>
</dbReference>
<sequence length="1167" mass="132533">MGLPVNSTSDLYEDTSEGVGLGCCLVLFTEWKQVLGFIDELPEIYTNDSQSEKSYEQFKYILTQYTEQPHLIDPYLCEILEKILSIVRDTTKPSQLKHKTFRYLFLIVSVRGYKVVLQNLPHEVSDLEKVLKMLEEQNESDHNSWETRYCLLLWLSIIVIIPFDMRKLDGTMHLESKTTLQRLVDVVMKYLSSGDACRDMATVLATRLFTRSDVKESHLSIFLDWVKSKISGKKATRWERLGAMSSIAAIFKAARREDAQQFVEDIFECLKQSQCKSDSLRLTRKYYMKIVQRAGLTLLKVRIAAWRYDRGTRSLEKNLLSTETRTLEKNVVHNVDDDDDDDDDDVSPLLEDIIQELMEGLKDTDIIVRYSAAKGIGRITGRLSKTYGNEVVNAVLSLLSPEENDNAWHGGCLALAELGRRGLLLSENLPLVVPAVIKALVYDEPKGYTSVGSHIRDAACYVCWSFARAFSTNDIQPYVEEIAGALLAVACYDRELTCRRAASAAFQENVGRQGTFPHGIEIVTAADYFSVGMRNNAYLEVSIFIAQYKEYDKLLIQHLLEKKIVHWDTSIRELAATALGKLVELKPLKAKEFVLPELLLLTETSNINKRHGSVMAIGEVLHGISKTLDPNEELDVNILEKIINLVLNLKNHGKLKGISSELVKMACCHLIKLISTSKIIVNDKQIIDEWRLLLEDCLSNELLELRNKAAQAIGPLFENYYIPESPDIDTIINLYVHKLSSGHMMERIGYSLGLGSLSSSFINNYIQIIWMGLIDCTKITRQTIKWAESRRDAIISITKIWTKLIEKPCYVNNCIEYSNIVIRCLLDCALEYTMDHRGDIGVWVREAAINSLEVVVLNLTDIQPSKLDENTIKQIMCALIRQGVDRIDKIRGLSCMAITNLLHRKKNTNIVPNIAHRNELERLFRKKDSFNWFTESDSFSVMVKFLGMPEYKYSVLVGLLVCIGGVSESLVKEACHYFSEYMKSVPDNEFENLCNDIIAVWGGRIAEVDADERIHQCILMSIERLATAGAFKDQFERNESEFASNILTLIKKEAVSSKGSTKLVSCVELLCHLVQVPGQIGVRSMTQLSIFLAHRFAWLRKVVAVRLLEVLILYSDRFDVPEENISDVVVLLDEVDWQDSNVEKVRAERNKICGLLNIPIPKVIVKN</sequence>
<name>A0A5E4MSB2_9HEMI</name>
<feature type="domain" description="Tubulin-folding cofactor D ARM repeats" evidence="5">
    <location>
        <begin position="282"/>
        <end position="520"/>
    </location>
</feature>
<dbReference type="InterPro" id="IPR022577">
    <property type="entry name" value="TBCD_C"/>
</dbReference>
<evidence type="ECO:0000313" key="6">
    <source>
        <dbReference type="EMBL" id="VVC33783.1"/>
    </source>
</evidence>
<dbReference type="Gene3D" id="1.25.10.10">
    <property type="entry name" value="Leucine-rich Repeat Variant"/>
    <property type="match status" value="2"/>
</dbReference>
<evidence type="ECO:0000259" key="4">
    <source>
        <dbReference type="Pfam" id="PF12612"/>
    </source>
</evidence>
<dbReference type="PANTHER" id="PTHR12658">
    <property type="entry name" value="BETA-TUBULIN COFACTOR D"/>
    <property type="match status" value="1"/>
</dbReference>
<feature type="domain" description="Tubulin-folding cofactor D C-terminal" evidence="4">
    <location>
        <begin position="873"/>
        <end position="1061"/>
    </location>
</feature>
<dbReference type="GO" id="GO:0007023">
    <property type="term" value="P:post-chaperonin tubulin folding pathway"/>
    <property type="evidence" value="ECO:0007669"/>
    <property type="project" value="InterPro"/>
</dbReference>
<keyword evidence="7" id="KW-1185">Reference proteome</keyword>
<proteinExistence type="inferred from homology"/>
<dbReference type="GO" id="GO:0000226">
    <property type="term" value="P:microtubule cytoskeleton organization"/>
    <property type="evidence" value="ECO:0007669"/>
    <property type="project" value="TreeGrafter"/>
</dbReference>
<evidence type="ECO:0000256" key="2">
    <source>
        <dbReference type="ARBA" id="ARBA00015003"/>
    </source>
</evidence>
<dbReference type="InterPro" id="IPR011989">
    <property type="entry name" value="ARM-like"/>
</dbReference>